<keyword evidence="2" id="KW-1185">Reference proteome</keyword>
<evidence type="ECO:0000313" key="2">
    <source>
        <dbReference type="Proteomes" id="UP000253759"/>
    </source>
</evidence>
<dbReference type="InterPro" id="IPR036412">
    <property type="entry name" value="HAD-like_sf"/>
</dbReference>
<accession>A0A369W9U4</accession>
<dbReference type="RefSeq" id="WP_114644808.1">
    <property type="nucleotide sequence ID" value="NZ_QQNH01000003.1"/>
</dbReference>
<dbReference type="AlphaFoldDB" id="A0A369W9U4"/>
<protein>
    <submittedName>
        <fullName evidence="1">Pyrimidine 5'-nucleotidase</fullName>
    </submittedName>
</protein>
<dbReference type="Proteomes" id="UP000253759">
    <property type="component" value="Unassembled WGS sequence"/>
</dbReference>
<dbReference type="EMBL" id="QQNH01000003">
    <property type="protein sequence ID" value="RDE10042.1"/>
    <property type="molecule type" value="Genomic_DNA"/>
</dbReference>
<comment type="caution">
    <text evidence="1">The sequence shown here is derived from an EMBL/GenBank/DDBJ whole genome shotgun (WGS) entry which is preliminary data.</text>
</comment>
<dbReference type="NCBIfam" id="TIGR01993">
    <property type="entry name" value="Pyr-5-nucltdase"/>
    <property type="match status" value="1"/>
</dbReference>
<dbReference type="SUPFAM" id="SSF56784">
    <property type="entry name" value="HAD-like"/>
    <property type="match status" value="1"/>
</dbReference>
<evidence type="ECO:0000313" key="1">
    <source>
        <dbReference type="EMBL" id="RDE10042.1"/>
    </source>
</evidence>
<dbReference type="Pfam" id="PF00702">
    <property type="entry name" value="Hydrolase"/>
    <property type="match status" value="1"/>
</dbReference>
<dbReference type="InterPro" id="IPR010237">
    <property type="entry name" value="Pyr-5-nucltdase"/>
</dbReference>
<dbReference type="PANTHER" id="PTHR12725">
    <property type="entry name" value="HALOACID DEHALOGENASE-LIKE HYDROLASE"/>
    <property type="match status" value="1"/>
</dbReference>
<dbReference type="SFLD" id="SFLDG01132">
    <property type="entry name" value="C1.5.3:_5'-Nucleotidase_Like"/>
    <property type="match status" value="1"/>
</dbReference>
<name>A0A369W9U4_9HYPH</name>
<gene>
    <name evidence="1" type="ORF">DVH29_03685</name>
</gene>
<organism evidence="1 2">
    <name type="scientific">Pelagibacterium lacus</name>
    <dbReference type="NCBI Taxonomy" id="2282655"/>
    <lineage>
        <taxon>Bacteria</taxon>
        <taxon>Pseudomonadati</taxon>
        <taxon>Pseudomonadota</taxon>
        <taxon>Alphaproteobacteria</taxon>
        <taxon>Hyphomicrobiales</taxon>
        <taxon>Devosiaceae</taxon>
        <taxon>Pelagibacterium</taxon>
    </lineage>
</organism>
<dbReference type="PANTHER" id="PTHR12725:SF117">
    <property type="entry name" value="HALOACID DEHALOGENASE-LIKE HYDROLASE"/>
    <property type="match status" value="1"/>
</dbReference>
<dbReference type="Gene3D" id="1.10.150.450">
    <property type="match status" value="1"/>
</dbReference>
<dbReference type="SFLD" id="SFLDS00003">
    <property type="entry name" value="Haloacid_Dehalogenase"/>
    <property type="match status" value="1"/>
</dbReference>
<reference evidence="2" key="1">
    <citation type="submission" date="2018-07" db="EMBL/GenBank/DDBJ databases">
        <authorList>
            <person name="Liu B.-T."/>
            <person name="Du Z."/>
        </authorList>
    </citation>
    <scope>NUCLEOTIDE SEQUENCE [LARGE SCALE GENOMIC DNA]</scope>
    <source>
        <strain evidence="2">XYN52</strain>
    </source>
</reference>
<dbReference type="InterPro" id="IPR023214">
    <property type="entry name" value="HAD_sf"/>
</dbReference>
<dbReference type="OrthoDB" id="9803141at2"/>
<sequence>MNQMSSPSPAFDRITDWIFDLDNTLYPRECNLFAQIDTLITQYVMEVARLDFAAARDLQKLYYRDHGTTLNGLMKSHKVDPEHYLQTVHAIDYGPVNAHPELVQSIALLPGRKFIFTNGSVSHAEAVLARLGAQDLFEGIFDIKAAKYQPKPLEVAYAGFLDAHGVDPGRAIMFDDLEKNLRVPHEIGMTTVQVVAGPDYAHEQCDVWELGRAEGETHVHYVTDNIADFLVRCR</sequence>
<proteinExistence type="predicted"/>
<dbReference type="Gene3D" id="3.40.50.1000">
    <property type="entry name" value="HAD superfamily/HAD-like"/>
    <property type="match status" value="1"/>
</dbReference>
<dbReference type="SFLD" id="SFLDG01129">
    <property type="entry name" value="C1.5:_HAD__Beta-PGM__Phosphata"/>
    <property type="match status" value="1"/>
</dbReference>